<comment type="catalytic activity">
    <reaction evidence="9">
        <text>Fe(2+)(in) = Fe(2+)(out)</text>
        <dbReference type="Rhea" id="RHEA:28486"/>
        <dbReference type="ChEBI" id="CHEBI:29033"/>
    </reaction>
    <physiologicalReaction direction="left-to-right" evidence="9">
        <dbReference type="Rhea" id="RHEA:28487"/>
    </physiologicalReaction>
</comment>
<evidence type="ECO:0000256" key="7">
    <source>
        <dbReference type="ARBA" id="ARBA00023004"/>
    </source>
</evidence>
<dbReference type="GO" id="GO:0005384">
    <property type="term" value="F:manganese ion transmembrane transporter activity"/>
    <property type="evidence" value="ECO:0007669"/>
    <property type="project" value="InterPro"/>
</dbReference>
<dbReference type="Proteomes" id="UP000807115">
    <property type="component" value="Chromosome 4"/>
</dbReference>
<reference evidence="12" key="1">
    <citation type="journal article" date="2019" name="BMC Genomics">
        <title>A new reference genome for Sorghum bicolor reveals high levels of sequence similarity between sweet and grain genotypes: implications for the genetics of sugar metabolism.</title>
        <authorList>
            <person name="Cooper E.A."/>
            <person name="Brenton Z.W."/>
            <person name="Flinn B.S."/>
            <person name="Jenkins J."/>
            <person name="Shu S."/>
            <person name="Flowers D."/>
            <person name="Luo F."/>
            <person name="Wang Y."/>
            <person name="Xia P."/>
            <person name="Barry K."/>
            <person name="Daum C."/>
            <person name="Lipzen A."/>
            <person name="Yoshinaga Y."/>
            <person name="Schmutz J."/>
            <person name="Saski C."/>
            <person name="Vermerris W."/>
            <person name="Kresovich S."/>
        </authorList>
    </citation>
    <scope>NUCLEOTIDE SEQUENCE</scope>
</reference>
<organism evidence="12 13">
    <name type="scientific">Sorghum bicolor</name>
    <name type="common">Sorghum</name>
    <name type="synonym">Sorghum vulgare</name>
    <dbReference type="NCBI Taxonomy" id="4558"/>
    <lineage>
        <taxon>Eukaryota</taxon>
        <taxon>Viridiplantae</taxon>
        <taxon>Streptophyta</taxon>
        <taxon>Embryophyta</taxon>
        <taxon>Tracheophyta</taxon>
        <taxon>Spermatophyta</taxon>
        <taxon>Magnoliopsida</taxon>
        <taxon>Liliopsida</taxon>
        <taxon>Poales</taxon>
        <taxon>Poaceae</taxon>
        <taxon>PACMAD clade</taxon>
        <taxon>Panicoideae</taxon>
        <taxon>Andropogonodae</taxon>
        <taxon>Andropogoneae</taxon>
        <taxon>Sorghinae</taxon>
        <taxon>Sorghum</taxon>
    </lineage>
</organism>
<feature type="transmembrane region" description="Helical" evidence="11">
    <location>
        <begin position="285"/>
        <end position="307"/>
    </location>
</feature>
<gene>
    <name evidence="12" type="ORF">BDA96_04G321700</name>
</gene>
<keyword evidence="8 11" id="KW-0472">Membrane</keyword>
<keyword evidence="3" id="KW-0406">Ion transport</keyword>
<evidence type="ECO:0000313" key="13">
    <source>
        <dbReference type="Proteomes" id="UP000807115"/>
    </source>
</evidence>
<reference evidence="12" key="2">
    <citation type="submission" date="2020-10" db="EMBL/GenBank/DDBJ databases">
        <authorList>
            <person name="Cooper E.A."/>
            <person name="Brenton Z.W."/>
            <person name="Flinn B.S."/>
            <person name="Jenkins J."/>
            <person name="Shu S."/>
            <person name="Flowers D."/>
            <person name="Luo F."/>
            <person name="Wang Y."/>
            <person name="Xia P."/>
            <person name="Barry K."/>
            <person name="Daum C."/>
            <person name="Lipzen A."/>
            <person name="Yoshinaga Y."/>
            <person name="Schmutz J."/>
            <person name="Saski C."/>
            <person name="Vermerris W."/>
            <person name="Kresovich S."/>
        </authorList>
    </citation>
    <scope>NUCLEOTIDE SEQUENCE</scope>
</reference>
<feature type="transmembrane region" description="Helical" evidence="11">
    <location>
        <begin position="252"/>
        <end position="273"/>
    </location>
</feature>
<keyword evidence="6 11" id="KW-1133">Transmembrane helix</keyword>
<evidence type="ECO:0000256" key="1">
    <source>
        <dbReference type="ARBA" id="ARBA00004128"/>
    </source>
</evidence>
<evidence type="ECO:0000256" key="6">
    <source>
        <dbReference type="ARBA" id="ARBA00022989"/>
    </source>
</evidence>
<dbReference type="GO" id="GO:0005774">
    <property type="term" value="C:vacuolar membrane"/>
    <property type="evidence" value="ECO:0007669"/>
    <property type="project" value="UniProtKB-SubCell"/>
</dbReference>
<evidence type="ECO:0000313" key="12">
    <source>
        <dbReference type="EMBL" id="KAG0534924.1"/>
    </source>
</evidence>
<dbReference type="PANTHER" id="PTHR31851">
    <property type="entry name" value="FE(2+)/MN(2+) TRANSPORTER PCL1"/>
    <property type="match status" value="1"/>
</dbReference>
<keyword evidence="3" id="KW-0410">Iron transport</keyword>
<keyword evidence="5 11" id="KW-0812">Transmembrane</keyword>
<evidence type="ECO:0000256" key="3">
    <source>
        <dbReference type="ARBA" id="ARBA00022496"/>
    </source>
</evidence>
<dbReference type="EMBL" id="CM027683">
    <property type="protein sequence ID" value="KAG0534924.1"/>
    <property type="molecule type" value="Genomic_DNA"/>
</dbReference>
<feature type="region of interest" description="Disordered" evidence="10">
    <location>
        <begin position="191"/>
        <end position="219"/>
    </location>
</feature>
<evidence type="ECO:0000256" key="10">
    <source>
        <dbReference type="SAM" id="MobiDB-lite"/>
    </source>
</evidence>
<dbReference type="InterPro" id="IPR008217">
    <property type="entry name" value="Ccc1_fam"/>
</dbReference>
<sequence length="315" mass="31950">MFYAFADKLKSVSSSRSLSMPPNRPVQNFIYRAPRTKTKRVASTLPSPSPSPFATPPPFPISSIAPCTSLRASVPSMAPNLSSDAPKFPSNPKHGKADVEAAAVVVHGSPAGCVVNDYLARAQWLRAAVLGANDGLVSVASLMIGVGAVHDGAREMLVSGLAGLVAGACSMAVGEFVSVYAQYDIQVAHSERGSSDDDSSSSSSEVGRGGGGDEERLPSPTKAAAASALAFAVGAALPLLSGAFVRPWAIRVAAVCAASSLGLAGFGAAGAYLGGASIVHSGVRVLLGGWLAMAVTFGILRLLSLAFKTHVLSSA</sequence>
<name>A0A921UKK1_SORBI</name>
<evidence type="ECO:0000256" key="5">
    <source>
        <dbReference type="ARBA" id="ARBA00022692"/>
    </source>
</evidence>
<dbReference type="GO" id="GO:0030026">
    <property type="term" value="P:intracellular manganese ion homeostasis"/>
    <property type="evidence" value="ECO:0007669"/>
    <property type="project" value="InterPro"/>
</dbReference>
<evidence type="ECO:0000256" key="8">
    <source>
        <dbReference type="ARBA" id="ARBA00023136"/>
    </source>
</evidence>
<evidence type="ECO:0000256" key="4">
    <source>
        <dbReference type="ARBA" id="ARBA00022554"/>
    </source>
</evidence>
<dbReference type="AlphaFoldDB" id="A0A921UKK1"/>
<keyword evidence="7" id="KW-0408">Iron</keyword>
<protein>
    <submittedName>
        <fullName evidence="12">Uncharacterized protein</fullName>
    </submittedName>
</protein>
<dbReference type="Pfam" id="PF01988">
    <property type="entry name" value="VIT1"/>
    <property type="match status" value="2"/>
</dbReference>
<evidence type="ECO:0000256" key="11">
    <source>
        <dbReference type="SAM" id="Phobius"/>
    </source>
</evidence>
<keyword evidence="4" id="KW-0926">Vacuole</keyword>
<evidence type="ECO:0000256" key="9">
    <source>
        <dbReference type="ARBA" id="ARBA00044464"/>
    </source>
</evidence>
<dbReference type="GO" id="GO:0006826">
    <property type="term" value="P:iron ion transport"/>
    <property type="evidence" value="ECO:0007669"/>
    <property type="project" value="UniProtKB-KW"/>
</dbReference>
<comment type="subcellular location">
    <subcellularLocation>
        <location evidence="1">Vacuole membrane</location>
        <topology evidence="1">Multi-pass membrane protein</topology>
    </subcellularLocation>
</comment>
<evidence type="ECO:0000256" key="2">
    <source>
        <dbReference type="ARBA" id="ARBA00007049"/>
    </source>
</evidence>
<comment type="caution">
    <text evidence="12">The sequence shown here is derived from an EMBL/GenBank/DDBJ whole genome shotgun (WGS) entry which is preliminary data.</text>
</comment>
<proteinExistence type="inferred from homology"/>
<feature type="transmembrane region" description="Helical" evidence="11">
    <location>
        <begin position="223"/>
        <end position="245"/>
    </location>
</feature>
<accession>A0A921UKK1</accession>
<comment type="similarity">
    <text evidence="2">Belongs to the CCC1 family.</text>
</comment>
<keyword evidence="3" id="KW-0813">Transport</keyword>